<protein>
    <submittedName>
        <fullName evidence="1">Uncharacterized protein</fullName>
    </submittedName>
</protein>
<keyword evidence="2" id="KW-1185">Reference proteome</keyword>
<name>A0ACB8X567_9TELE</name>
<feature type="non-terminal residue" evidence="1">
    <location>
        <position position="1"/>
    </location>
</feature>
<proteinExistence type="predicted"/>
<comment type="caution">
    <text evidence="1">The sequence shown here is derived from an EMBL/GenBank/DDBJ whole genome shotgun (WGS) entry which is preliminary data.</text>
</comment>
<organism evidence="1 2">
    <name type="scientific">Scortum barcoo</name>
    <name type="common">barcoo grunter</name>
    <dbReference type="NCBI Taxonomy" id="214431"/>
    <lineage>
        <taxon>Eukaryota</taxon>
        <taxon>Metazoa</taxon>
        <taxon>Chordata</taxon>
        <taxon>Craniata</taxon>
        <taxon>Vertebrata</taxon>
        <taxon>Euteleostomi</taxon>
        <taxon>Actinopterygii</taxon>
        <taxon>Neopterygii</taxon>
        <taxon>Teleostei</taxon>
        <taxon>Neoteleostei</taxon>
        <taxon>Acanthomorphata</taxon>
        <taxon>Eupercaria</taxon>
        <taxon>Centrarchiformes</taxon>
        <taxon>Terapontoidei</taxon>
        <taxon>Terapontidae</taxon>
        <taxon>Scortum</taxon>
    </lineage>
</organism>
<accession>A0ACB8X567</accession>
<sequence length="1087" mass="118477">RCLRLKAPSEQLQRMAAVETDKELNDLLDFSAMFEPPVSNGKNRPTTLGSSQFGGPGMTNVLLFLFLIYFIINITCDGLHFVCPGLTQFFVFQVWMIGVGPVPGGRDNRTVHLSTREGVMEKKAFTVSKKALALPPCLDQGLLVRRGGDRGKTERGPYSSFATQQGFMPGEMPMSSPNALSPSGLKPNPQFYSPYEASNARRRPSQDPIESQPKKIRKVPPGLPSSVYASASGEDYNRDNAGYPASKAGNVYPPPFYMQEGLHPPSDPWGSARSMAQPGYSAMLGNSPHLSQHGPFTAINPQDRLKRQPLPLSPQNYPLHGSEVNGAHPTGFHSGSSSFGVPSHTPPIAGTDTIMANRGVVPGSSGDEIGKALASIYPSDPNSNTFPPSPSTPSGSPQAVSGSASQWTRSSGQATPSPNFEGGIQSMSKMEDRLDEAINVLQRHASGQGGPGLAEMHNLLSSGLGLPPAFTNAALGLASRLPGLASGHHEDSGLPSSGGLMHGHHGPTSVQSSSQPEGFTGLSGSLSRSSGSDIKREEKEDDENCSITDKSEDEKKDLTARLRTSLDDEEDEEELPVEIKAEREKVRRMANNTRERLRVRDINEAFKELGRMCQLHLSNEKPQTKLIVLQQAVNVILNLEQQVRGHPSTPSPPGYSVVSVTDENLTAEEKEQRERERRQANNARERVRVRDINEAFRELGRMCQVHLQSDKAQTKLIILQQAVQVILGLEKQVRGRIFFPTGSALRTCALCVVSKPDSEVAPACKAARSVTGQISDKMLSKIVGQKYVAIAKSWIPTLAVWGTAGGVALVHFTDWRLFLDYVPYISGKFKKDDPCCGDERCGLFPSSVPVKRILHKPQIVRSLGGSLHMDMNANHSRAGRSLLTKVQRSRHKHQYDINHQMRAKPDLNTTLPVRQTASIFKQPVTKVTNHPNNKVKTDPQKAVDQPKQLFWERKLSGLNAFDIAEELVKTMDLPKGLQGVGPACSDKTLLSAIASALHTSPAPVTGQLTAAVEKNPGVWLNTAQPLCKAFVVTDDDIRKQEDLVQNVRRRLEEALTADMLAHIEDTAADTAANKVEETVEQVDKEEL</sequence>
<evidence type="ECO:0000313" key="2">
    <source>
        <dbReference type="Proteomes" id="UP000831701"/>
    </source>
</evidence>
<dbReference type="EMBL" id="CM041533">
    <property type="protein sequence ID" value="KAI3375040.1"/>
    <property type="molecule type" value="Genomic_DNA"/>
</dbReference>
<reference evidence="1" key="1">
    <citation type="submission" date="2022-04" db="EMBL/GenBank/DDBJ databases">
        <title>Jade perch genome.</title>
        <authorList>
            <person name="Chao B."/>
        </authorList>
    </citation>
    <scope>NUCLEOTIDE SEQUENCE</scope>
    <source>
        <strain evidence="1">CB-2022</strain>
    </source>
</reference>
<dbReference type="Proteomes" id="UP000831701">
    <property type="component" value="Chromosome 3"/>
</dbReference>
<gene>
    <name evidence="1" type="ORF">L3Q82_021558</name>
</gene>
<evidence type="ECO:0000313" key="1">
    <source>
        <dbReference type="EMBL" id="KAI3375040.1"/>
    </source>
</evidence>